<dbReference type="SUPFAM" id="SSF110395">
    <property type="entry name" value="CutC-like"/>
    <property type="match status" value="1"/>
</dbReference>
<dbReference type="PANTHER" id="PTHR12598:SF0">
    <property type="entry name" value="COPPER HOMEOSTASIS PROTEIN CUTC HOMOLOG"/>
    <property type="match status" value="1"/>
</dbReference>
<evidence type="ECO:0000313" key="3">
    <source>
        <dbReference type="EMBL" id="MFC5647781.1"/>
    </source>
</evidence>
<gene>
    <name evidence="2" type="primary">cutC</name>
    <name evidence="3" type="ORF">ACFPYJ_01355</name>
</gene>
<protein>
    <recommendedName>
        <fullName evidence="2">PF03932 family protein CutC</fullName>
    </recommendedName>
</protein>
<comment type="caution">
    <text evidence="2">Once thought to be involved in copper homeostasis, experiments in E.coli have shown this is not the case.</text>
</comment>
<accession>A0ABW0VPT2</accession>
<dbReference type="RefSeq" id="WP_379186237.1">
    <property type="nucleotide sequence ID" value="NZ_JBHSOW010000007.1"/>
</dbReference>
<dbReference type="Gene3D" id="3.20.20.380">
    <property type="entry name" value="Copper homeostasis (CutC) domain"/>
    <property type="match status" value="1"/>
</dbReference>
<dbReference type="EMBL" id="JBHSOW010000007">
    <property type="protein sequence ID" value="MFC5647781.1"/>
    <property type="molecule type" value="Genomic_DNA"/>
</dbReference>
<dbReference type="InterPro" id="IPR036822">
    <property type="entry name" value="CutC-like_dom_sf"/>
</dbReference>
<evidence type="ECO:0000256" key="1">
    <source>
        <dbReference type="ARBA" id="ARBA00007768"/>
    </source>
</evidence>
<comment type="caution">
    <text evidence="3">The sequence shown here is derived from an EMBL/GenBank/DDBJ whole genome shotgun (WGS) entry which is preliminary data.</text>
</comment>
<sequence>MLLEVIATNLADAIAADQGGADRIELVTGMLEGGLTPSLGLIERAAGSVSIPVNVMVRPHSLSFHYDKHDVQTMLTDIRHIRKTGARGIVIGALTQEGRVDVGLLQGLLAEAGELDVTFHRAFDEAADLAEALETLSEFPQISRVLTSGGTAPAPQAVNRIQELNRLASKTHLNILAGHGLTVDGIGAFVRETGVQEVHFGSAVREDGHALKPIDPKRIAMIRTNLNLSPVKK</sequence>
<dbReference type="HAMAP" id="MF_00795">
    <property type="entry name" value="CutC"/>
    <property type="match status" value="1"/>
</dbReference>
<organism evidence="3 4">
    <name type="scientific">Paenibacillus solisilvae</name>
    <dbReference type="NCBI Taxonomy" id="2486751"/>
    <lineage>
        <taxon>Bacteria</taxon>
        <taxon>Bacillati</taxon>
        <taxon>Bacillota</taxon>
        <taxon>Bacilli</taxon>
        <taxon>Bacillales</taxon>
        <taxon>Paenibacillaceae</taxon>
        <taxon>Paenibacillus</taxon>
    </lineage>
</organism>
<evidence type="ECO:0000256" key="2">
    <source>
        <dbReference type="HAMAP-Rule" id="MF_00795"/>
    </source>
</evidence>
<evidence type="ECO:0000313" key="4">
    <source>
        <dbReference type="Proteomes" id="UP001596047"/>
    </source>
</evidence>
<keyword evidence="4" id="KW-1185">Reference proteome</keyword>
<name>A0ABW0VPT2_9BACL</name>
<dbReference type="Proteomes" id="UP001596047">
    <property type="component" value="Unassembled WGS sequence"/>
</dbReference>
<proteinExistence type="inferred from homology"/>
<keyword evidence="2" id="KW-0963">Cytoplasm</keyword>
<comment type="subcellular location">
    <subcellularLocation>
        <location evidence="2">Cytoplasm</location>
    </subcellularLocation>
</comment>
<comment type="similarity">
    <text evidence="1 2">Belongs to the CutC family.</text>
</comment>
<dbReference type="InterPro" id="IPR005627">
    <property type="entry name" value="CutC-like"/>
</dbReference>
<reference evidence="4" key="1">
    <citation type="journal article" date="2019" name="Int. J. Syst. Evol. Microbiol.">
        <title>The Global Catalogue of Microorganisms (GCM) 10K type strain sequencing project: providing services to taxonomists for standard genome sequencing and annotation.</title>
        <authorList>
            <consortium name="The Broad Institute Genomics Platform"/>
            <consortium name="The Broad Institute Genome Sequencing Center for Infectious Disease"/>
            <person name="Wu L."/>
            <person name="Ma J."/>
        </authorList>
    </citation>
    <scope>NUCLEOTIDE SEQUENCE [LARGE SCALE GENOMIC DNA]</scope>
    <source>
        <strain evidence="4">CGMCC 1.3240</strain>
    </source>
</reference>
<dbReference type="Pfam" id="PF03932">
    <property type="entry name" value="CutC"/>
    <property type="match status" value="1"/>
</dbReference>
<dbReference type="PANTHER" id="PTHR12598">
    <property type="entry name" value="COPPER HOMEOSTASIS PROTEIN CUTC"/>
    <property type="match status" value="1"/>
</dbReference>